<dbReference type="AlphaFoldDB" id="A0A6N8J1F2"/>
<reference evidence="3 4" key="1">
    <citation type="submission" date="2019-12" db="EMBL/GenBank/DDBJ databases">
        <authorList>
            <person name="Huq M.A."/>
        </authorList>
    </citation>
    <scope>NUCLEOTIDE SEQUENCE [LARGE SCALE GENOMIC DNA]</scope>
    <source>
        <strain evidence="3 4">MAH-25</strain>
    </source>
</reference>
<organism evidence="3 4">
    <name type="scientific">Ramlibacter pinisoli</name>
    <dbReference type="NCBI Taxonomy" id="2682844"/>
    <lineage>
        <taxon>Bacteria</taxon>
        <taxon>Pseudomonadati</taxon>
        <taxon>Pseudomonadota</taxon>
        <taxon>Betaproteobacteria</taxon>
        <taxon>Burkholderiales</taxon>
        <taxon>Comamonadaceae</taxon>
        <taxon>Ramlibacter</taxon>
    </lineage>
</organism>
<evidence type="ECO:0000313" key="4">
    <source>
        <dbReference type="Proteomes" id="UP000469385"/>
    </source>
</evidence>
<comment type="caution">
    <text evidence="3">The sequence shown here is derived from an EMBL/GenBank/DDBJ whole genome shotgun (WGS) entry which is preliminary data.</text>
</comment>
<dbReference type="Gene3D" id="3.40.190.10">
    <property type="entry name" value="Periplasmic binding protein-like II"/>
    <property type="match status" value="1"/>
</dbReference>
<dbReference type="PROSITE" id="PS51318">
    <property type="entry name" value="TAT"/>
    <property type="match status" value="1"/>
</dbReference>
<comment type="similarity">
    <text evidence="1">Belongs to the UPF0065 (bug) family.</text>
</comment>
<feature type="signal peptide" evidence="2">
    <location>
        <begin position="1"/>
        <end position="33"/>
    </location>
</feature>
<gene>
    <name evidence="3" type="ORF">GON04_21820</name>
</gene>
<dbReference type="Proteomes" id="UP000469385">
    <property type="component" value="Unassembled WGS sequence"/>
</dbReference>
<dbReference type="PANTHER" id="PTHR42928:SF5">
    <property type="entry name" value="BLR1237 PROTEIN"/>
    <property type="match status" value="1"/>
</dbReference>
<dbReference type="CDD" id="cd07012">
    <property type="entry name" value="PBP2_Bug_TTT"/>
    <property type="match status" value="1"/>
</dbReference>
<accession>A0A6N8J1F2</accession>
<sequence>MPATPLRRSILSYAAAALASLGLQALASTGAMAQTYPSRPVKLIVPYPAGGSTDQLARLIAVPMAKSLGQPVVVENISGGNTMIGTAAAARAAADGHTVLVNSLAFSVNVLVTRQPSYRTEDFIPVAPLVTNPYVLSVNLNVPANSVKELVDYARREPAKVNAVSLGLGGVTHLLNERFAAAAGVPITSIHYRGAGPALVDLMSGQVQFFIDTAVTSMPHLRANKLRPLAVSTPERSALLPTVPTFKELGFPAMTQEGWFGVFVPKGTPAPIVERLNREVLQAMATPEVQQIVLRDGLRVPQWTPQQFADFIKEDSAAWAGTVKNLNIQLD</sequence>
<feature type="chain" id="PRO_5026869387" evidence="2">
    <location>
        <begin position="34"/>
        <end position="331"/>
    </location>
</feature>
<dbReference type="Pfam" id="PF03401">
    <property type="entry name" value="TctC"/>
    <property type="match status" value="1"/>
</dbReference>
<dbReference type="InterPro" id="IPR006311">
    <property type="entry name" value="TAT_signal"/>
</dbReference>
<name>A0A6N8J1F2_9BURK</name>
<keyword evidence="2" id="KW-0732">Signal</keyword>
<dbReference type="InterPro" id="IPR005064">
    <property type="entry name" value="BUG"/>
</dbReference>
<dbReference type="EMBL" id="WSEL01000009">
    <property type="protein sequence ID" value="MVQ32113.1"/>
    <property type="molecule type" value="Genomic_DNA"/>
</dbReference>
<protein>
    <submittedName>
        <fullName evidence="3">Tripartite tricarboxylate transporter substrate binding protein</fullName>
    </submittedName>
</protein>
<evidence type="ECO:0000313" key="3">
    <source>
        <dbReference type="EMBL" id="MVQ32113.1"/>
    </source>
</evidence>
<evidence type="ECO:0000256" key="2">
    <source>
        <dbReference type="SAM" id="SignalP"/>
    </source>
</evidence>
<dbReference type="PIRSF" id="PIRSF017082">
    <property type="entry name" value="YflP"/>
    <property type="match status" value="1"/>
</dbReference>
<dbReference type="Gene3D" id="3.40.190.150">
    <property type="entry name" value="Bordetella uptake gene, domain 1"/>
    <property type="match status" value="1"/>
</dbReference>
<proteinExistence type="inferred from homology"/>
<keyword evidence="4" id="KW-1185">Reference proteome</keyword>
<evidence type="ECO:0000256" key="1">
    <source>
        <dbReference type="ARBA" id="ARBA00006987"/>
    </source>
</evidence>
<dbReference type="PANTHER" id="PTHR42928">
    <property type="entry name" value="TRICARBOXYLATE-BINDING PROTEIN"/>
    <property type="match status" value="1"/>
</dbReference>
<dbReference type="RefSeq" id="WP_157400102.1">
    <property type="nucleotide sequence ID" value="NZ_WSEL01000009.1"/>
</dbReference>
<dbReference type="InterPro" id="IPR042100">
    <property type="entry name" value="Bug_dom1"/>
</dbReference>
<dbReference type="SUPFAM" id="SSF53850">
    <property type="entry name" value="Periplasmic binding protein-like II"/>
    <property type="match status" value="1"/>
</dbReference>